<evidence type="ECO:0000313" key="6">
    <source>
        <dbReference type="Proteomes" id="UP000238479"/>
    </source>
</evidence>
<sequence length="292" mass="31834">MVRIRKNLKVSPLQFFPNVAPEDLQPHICKLNQSPWDSSPCPFDLLLDSSPLQFEAGEGFIGNGSLGDSIAAVESVASPMDIDKAEMATGDVLDNVDRAIVRCQKNDGRSWQCKKEAKEGFLFCDHHIRRSSYGNNNVTSNGNILPSNFVASKKDTAAAPAKTLAGTRRARPKAVKKGASSANPYEFYYYSGFGPKWGRKRGKKGEVVVEEEEANNIESAAGNVATSCSTSSANTDPQPSSPHNVGNGDQLDYMEDDFDDEDGSDEEGGPRRMRRPVKARSLMSIINVKAQE</sequence>
<dbReference type="PANTHER" id="PTHR34680:SF3">
    <property type="entry name" value="EXPRESSED PROTEIN"/>
    <property type="match status" value="1"/>
</dbReference>
<dbReference type="AlphaFoldDB" id="A0A2P6SHS4"/>
<dbReference type="Gramene" id="PRQ58233">
    <property type="protein sequence ID" value="PRQ58233"/>
    <property type="gene ID" value="RchiOBHm_Chr1g0357021"/>
</dbReference>
<gene>
    <name evidence="5" type="ORF">RchiOBHm_Chr1g0357021</name>
</gene>
<feature type="compositionally biased region" description="Polar residues" evidence="3">
    <location>
        <begin position="224"/>
        <end position="244"/>
    </location>
</feature>
<evidence type="ECO:0000256" key="1">
    <source>
        <dbReference type="ARBA" id="ARBA00023242"/>
    </source>
</evidence>
<dbReference type="Pfam" id="PF08879">
    <property type="entry name" value="WRC"/>
    <property type="match status" value="1"/>
</dbReference>
<feature type="compositionally biased region" description="Acidic residues" evidence="3">
    <location>
        <begin position="252"/>
        <end position="267"/>
    </location>
</feature>
<feature type="domain" description="WRC" evidence="4">
    <location>
        <begin position="97"/>
        <end position="143"/>
    </location>
</feature>
<dbReference type="EMBL" id="PDCK01000039">
    <property type="protein sequence ID" value="PRQ58233.1"/>
    <property type="molecule type" value="Genomic_DNA"/>
</dbReference>
<protein>
    <submittedName>
        <fullName evidence="5">Putative transcription factor interactor and regulator C3H-WRC/GRF family</fullName>
    </submittedName>
</protein>
<dbReference type="InterPro" id="IPR014977">
    <property type="entry name" value="WRC_dom"/>
</dbReference>
<accession>A0A2P6SHS4</accession>
<evidence type="ECO:0000259" key="4">
    <source>
        <dbReference type="PROSITE" id="PS51667"/>
    </source>
</evidence>
<keyword evidence="1" id="KW-0539">Nucleus</keyword>
<comment type="caution">
    <text evidence="5">The sequence shown here is derived from an EMBL/GenBank/DDBJ whole genome shotgun (WGS) entry which is preliminary data.</text>
</comment>
<dbReference type="Proteomes" id="UP000238479">
    <property type="component" value="Chromosome 1"/>
</dbReference>
<dbReference type="STRING" id="74649.A0A2P6SHS4"/>
<keyword evidence="6" id="KW-1185">Reference proteome</keyword>
<comment type="caution">
    <text evidence="2">Lacks conserved residue(s) required for the propagation of feature annotation.</text>
</comment>
<evidence type="ECO:0000256" key="2">
    <source>
        <dbReference type="PROSITE-ProRule" id="PRU01002"/>
    </source>
</evidence>
<evidence type="ECO:0000256" key="3">
    <source>
        <dbReference type="SAM" id="MobiDB-lite"/>
    </source>
</evidence>
<dbReference type="PANTHER" id="PTHR34680">
    <property type="entry name" value="EXPRESSED PROTEIN"/>
    <property type="match status" value="1"/>
</dbReference>
<name>A0A2P6SHS4_ROSCH</name>
<reference evidence="5 6" key="1">
    <citation type="journal article" date="2018" name="Nat. Genet.">
        <title>The Rosa genome provides new insights in the design of modern roses.</title>
        <authorList>
            <person name="Bendahmane M."/>
        </authorList>
    </citation>
    <scope>NUCLEOTIDE SEQUENCE [LARGE SCALE GENOMIC DNA]</scope>
    <source>
        <strain evidence="6">cv. Old Blush</strain>
    </source>
</reference>
<dbReference type="PROSITE" id="PS51667">
    <property type="entry name" value="WRC"/>
    <property type="match status" value="1"/>
</dbReference>
<organism evidence="5 6">
    <name type="scientific">Rosa chinensis</name>
    <name type="common">China rose</name>
    <dbReference type="NCBI Taxonomy" id="74649"/>
    <lineage>
        <taxon>Eukaryota</taxon>
        <taxon>Viridiplantae</taxon>
        <taxon>Streptophyta</taxon>
        <taxon>Embryophyta</taxon>
        <taxon>Tracheophyta</taxon>
        <taxon>Spermatophyta</taxon>
        <taxon>Magnoliopsida</taxon>
        <taxon>eudicotyledons</taxon>
        <taxon>Gunneridae</taxon>
        <taxon>Pentapetalae</taxon>
        <taxon>rosids</taxon>
        <taxon>fabids</taxon>
        <taxon>Rosales</taxon>
        <taxon>Rosaceae</taxon>
        <taxon>Rosoideae</taxon>
        <taxon>Rosoideae incertae sedis</taxon>
        <taxon>Rosa</taxon>
    </lineage>
</organism>
<dbReference type="OMA" id="MMESEDK"/>
<evidence type="ECO:0000313" key="5">
    <source>
        <dbReference type="EMBL" id="PRQ58233.1"/>
    </source>
</evidence>
<dbReference type="OrthoDB" id="1194180at2759"/>
<feature type="region of interest" description="Disordered" evidence="3">
    <location>
        <begin position="158"/>
        <end position="177"/>
    </location>
</feature>
<feature type="region of interest" description="Disordered" evidence="3">
    <location>
        <begin position="218"/>
        <end position="292"/>
    </location>
</feature>
<proteinExistence type="predicted"/>